<evidence type="ECO:0000313" key="2">
    <source>
        <dbReference type="EMBL" id="TXG49739.1"/>
    </source>
</evidence>
<evidence type="ECO:0000313" key="3">
    <source>
        <dbReference type="Proteomes" id="UP000323000"/>
    </source>
</evidence>
<sequence>MCGGLVEGFVYYRERLKKYLHPCCHSLPSKFKFYHHEFTLRDKMLFASVADGFKCFLALEQLIVSFQEELRLSERRRADVEAQLKQMEHAMVHPSAEKRKTYRTHERNELKKLLAAKEKEVKAAVDKATNGGYFLASLHAAREAPTDFDLSQIQGWDREHILAIAEELKAKVAALAPVSTPADDIASSNGSLQRQG</sequence>
<dbReference type="AlphaFoldDB" id="A0A5C7GYX6"/>
<gene>
    <name evidence="2" type="ORF">EZV62_025614</name>
</gene>
<keyword evidence="3" id="KW-1185">Reference proteome</keyword>
<evidence type="ECO:0000256" key="1">
    <source>
        <dbReference type="SAM" id="Coils"/>
    </source>
</evidence>
<feature type="coiled-coil region" evidence="1">
    <location>
        <begin position="63"/>
        <end position="127"/>
    </location>
</feature>
<name>A0A5C7GYX6_9ROSI</name>
<comment type="caution">
    <text evidence="2">The sequence shown here is derived from an EMBL/GenBank/DDBJ whole genome shotgun (WGS) entry which is preliminary data.</text>
</comment>
<dbReference type="EMBL" id="VAHF01000012">
    <property type="protein sequence ID" value="TXG49739.1"/>
    <property type="molecule type" value="Genomic_DNA"/>
</dbReference>
<dbReference type="Proteomes" id="UP000323000">
    <property type="component" value="Chromosome 12"/>
</dbReference>
<protein>
    <submittedName>
        <fullName evidence="2">Uncharacterized protein</fullName>
    </submittedName>
</protein>
<organism evidence="2 3">
    <name type="scientific">Acer yangbiense</name>
    <dbReference type="NCBI Taxonomy" id="1000413"/>
    <lineage>
        <taxon>Eukaryota</taxon>
        <taxon>Viridiplantae</taxon>
        <taxon>Streptophyta</taxon>
        <taxon>Embryophyta</taxon>
        <taxon>Tracheophyta</taxon>
        <taxon>Spermatophyta</taxon>
        <taxon>Magnoliopsida</taxon>
        <taxon>eudicotyledons</taxon>
        <taxon>Gunneridae</taxon>
        <taxon>Pentapetalae</taxon>
        <taxon>rosids</taxon>
        <taxon>malvids</taxon>
        <taxon>Sapindales</taxon>
        <taxon>Sapindaceae</taxon>
        <taxon>Hippocastanoideae</taxon>
        <taxon>Acereae</taxon>
        <taxon>Acer</taxon>
    </lineage>
</organism>
<accession>A0A5C7GYX6</accession>
<reference evidence="3" key="1">
    <citation type="journal article" date="2019" name="Gigascience">
        <title>De novo genome assembly of the endangered Acer yangbiense, a plant species with extremely small populations endemic to Yunnan Province, China.</title>
        <authorList>
            <person name="Yang J."/>
            <person name="Wariss H.M."/>
            <person name="Tao L."/>
            <person name="Zhang R."/>
            <person name="Yun Q."/>
            <person name="Hollingsworth P."/>
            <person name="Dao Z."/>
            <person name="Luo G."/>
            <person name="Guo H."/>
            <person name="Ma Y."/>
            <person name="Sun W."/>
        </authorList>
    </citation>
    <scope>NUCLEOTIDE SEQUENCE [LARGE SCALE GENOMIC DNA]</scope>
    <source>
        <strain evidence="3">cv. Malutang</strain>
    </source>
</reference>
<proteinExistence type="predicted"/>
<keyword evidence="1" id="KW-0175">Coiled coil</keyword>